<accession>A0A6M0CMW6</accession>
<evidence type="ECO:0000256" key="1">
    <source>
        <dbReference type="SAM" id="Phobius"/>
    </source>
</evidence>
<dbReference type="EMBL" id="JAABOQ010000003">
    <property type="protein sequence ID" value="NER17384.1"/>
    <property type="molecule type" value="Genomic_DNA"/>
</dbReference>
<keyword evidence="1" id="KW-0472">Membrane</keyword>
<keyword evidence="4" id="KW-1185">Reference proteome</keyword>
<feature type="domain" description="DUF4349" evidence="2">
    <location>
        <begin position="60"/>
        <end position="261"/>
    </location>
</feature>
<keyword evidence="1" id="KW-1133">Transmembrane helix</keyword>
<dbReference type="PROSITE" id="PS51257">
    <property type="entry name" value="PROKAR_LIPOPROTEIN"/>
    <property type="match status" value="1"/>
</dbReference>
<sequence>MKKCVWFVLLLFVFSCEGEYSKEPVPENSRVSGLLNNFSEEAEYDIASSQEMAAKPIPPKLIREAYLRFQTLNIDTTFQNIASYVKRSGGFIQSDRSDKSYNQLTRTLIVRIPVKNFNTVVNDIDNDVEYFDSKNISSKDVTEEFIDLEARLKAKRTLEERYLQILSKAKNVKEILDIERELSKIREEIEAKHGRLKYLENKVSMSTLTIEFYKITSETGVTVSYGSKMWNAIKSGFDGISTFFLFLLNIWPFLIIVTILTYYIRKKWKKSRSKKES</sequence>
<proteinExistence type="predicted"/>
<feature type="transmembrane region" description="Helical" evidence="1">
    <location>
        <begin position="243"/>
        <end position="264"/>
    </location>
</feature>
<dbReference type="AlphaFoldDB" id="A0A6M0CMW6"/>
<evidence type="ECO:0000259" key="2">
    <source>
        <dbReference type="Pfam" id="PF14257"/>
    </source>
</evidence>
<evidence type="ECO:0000313" key="4">
    <source>
        <dbReference type="Proteomes" id="UP000474296"/>
    </source>
</evidence>
<reference evidence="3 4" key="1">
    <citation type="submission" date="2020-01" db="EMBL/GenBank/DDBJ databases">
        <title>Spongiivirga citrea KCTC 32990T.</title>
        <authorList>
            <person name="Wang G."/>
        </authorList>
    </citation>
    <scope>NUCLEOTIDE SEQUENCE [LARGE SCALE GENOMIC DNA]</scope>
    <source>
        <strain evidence="3 4">KCTC 32990</strain>
    </source>
</reference>
<organism evidence="3 4">
    <name type="scientific">Spongiivirga citrea</name>
    <dbReference type="NCBI Taxonomy" id="1481457"/>
    <lineage>
        <taxon>Bacteria</taxon>
        <taxon>Pseudomonadati</taxon>
        <taxon>Bacteroidota</taxon>
        <taxon>Flavobacteriia</taxon>
        <taxon>Flavobacteriales</taxon>
        <taxon>Flavobacteriaceae</taxon>
        <taxon>Spongiivirga</taxon>
    </lineage>
</organism>
<dbReference type="Proteomes" id="UP000474296">
    <property type="component" value="Unassembled WGS sequence"/>
</dbReference>
<dbReference type="RefSeq" id="WP_164031824.1">
    <property type="nucleotide sequence ID" value="NZ_JAABOQ010000003.1"/>
</dbReference>
<dbReference type="Pfam" id="PF14257">
    <property type="entry name" value="DUF4349"/>
    <property type="match status" value="1"/>
</dbReference>
<gene>
    <name evidence="3" type="ORF">GWK10_09190</name>
</gene>
<comment type="caution">
    <text evidence="3">The sequence shown here is derived from an EMBL/GenBank/DDBJ whole genome shotgun (WGS) entry which is preliminary data.</text>
</comment>
<keyword evidence="1" id="KW-0812">Transmembrane</keyword>
<evidence type="ECO:0000313" key="3">
    <source>
        <dbReference type="EMBL" id="NER17384.1"/>
    </source>
</evidence>
<dbReference type="InterPro" id="IPR025645">
    <property type="entry name" value="DUF4349"/>
</dbReference>
<protein>
    <submittedName>
        <fullName evidence="3">DUF4349 domain-containing protein</fullName>
    </submittedName>
</protein>
<name>A0A6M0CMW6_9FLAO</name>